<dbReference type="CDD" id="cd16936">
    <property type="entry name" value="HATPase_RsbW-like"/>
    <property type="match status" value="1"/>
</dbReference>
<dbReference type="InterPro" id="IPR025847">
    <property type="entry name" value="MEDS_domain"/>
</dbReference>
<keyword evidence="1" id="KW-0723">Serine/threonine-protein kinase</keyword>
<feature type="domain" description="Histidine kinase/HSP90-like ATPase" evidence="3">
    <location>
        <begin position="196"/>
        <end position="308"/>
    </location>
</feature>
<dbReference type="NCBIfam" id="NF041045">
    <property type="entry name" value="RsbA_anti_sig"/>
    <property type="match status" value="1"/>
</dbReference>
<dbReference type="SUPFAM" id="SSF55874">
    <property type="entry name" value="ATPase domain of HSP90 chaperone/DNA topoisomerase II/histidine kinase"/>
    <property type="match status" value="1"/>
</dbReference>
<protein>
    <submittedName>
        <fullName evidence="5">Anti-sigma regulatory factor</fullName>
    </submittedName>
</protein>
<organism evidence="5 6">
    <name type="scientific">Actinophytocola xinjiangensis</name>
    <dbReference type="NCBI Taxonomy" id="485602"/>
    <lineage>
        <taxon>Bacteria</taxon>
        <taxon>Bacillati</taxon>
        <taxon>Actinomycetota</taxon>
        <taxon>Actinomycetes</taxon>
        <taxon>Pseudonocardiales</taxon>
        <taxon>Pseudonocardiaceae</taxon>
    </lineage>
</organism>
<evidence type="ECO:0000259" key="4">
    <source>
        <dbReference type="Pfam" id="PF14417"/>
    </source>
</evidence>
<feature type="region of interest" description="Disordered" evidence="2">
    <location>
        <begin position="261"/>
        <end position="281"/>
    </location>
</feature>
<evidence type="ECO:0000256" key="1">
    <source>
        <dbReference type="ARBA" id="ARBA00022527"/>
    </source>
</evidence>
<dbReference type="PANTHER" id="PTHR35526">
    <property type="entry name" value="ANTI-SIGMA-F FACTOR RSBW-RELATED"/>
    <property type="match status" value="1"/>
</dbReference>
<evidence type="ECO:0000313" key="6">
    <source>
        <dbReference type="Proteomes" id="UP000185696"/>
    </source>
</evidence>
<dbReference type="InterPro" id="IPR047718">
    <property type="entry name" value="RsbA-like_anti_sig"/>
</dbReference>
<keyword evidence="6" id="KW-1185">Reference proteome</keyword>
<dbReference type="OrthoDB" id="4088450at2"/>
<accession>A0A7Z0WPF7</accession>
<feature type="domain" description="MEDS" evidence="4">
    <location>
        <begin position="14"/>
        <end position="156"/>
    </location>
</feature>
<comment type="caution">
    <text evidence="5">The sequence shown here is derived from an EMBL/GenBank/DDBJ whole genome shotgun (WGS) entry which is preliminary data.</text>
</comment>
<keyword evidence="1" id="KW-0808">Transferase</keyword>
<proteinExistence type="predicted"/>
<keyword evidence="1" id="KW-0418">Kinase</keyword>
<dbReference type="Gene3D" id="3.30.565.10">
    <property type="entry name" value="Histidine kinase-like ATPase, C-terminal domain"/>
    <property type="match status" value="1"/>
</dbReference>
<sequence length="313" mass="33934">MNPTTSADHDEFVHPALLYRTDAEYLDLLVPFISDGLAAGDPVAVIVPGPRLRQLDAALGVSAERVHRIDMTVAGRNPGRIIPSVLHFADTHPGRHVRIVGEPVWPGRSATEYPACAQHEALVNTSFAGRDITIACPYDAAGLDPGTIADARATHPLVWEADQRYSSAEYAPDRVVARYNEPLHHSPADAHRHLIAAPTDLRPARRAIADRASALGLPAHRVADLELIATELATNSLVHADGPCELRVWSDGRDIVCEGRDTGRLTDPLAGRRPAKPSDNSGRGLLMINDLADLVRTYTSPQGTTIRAYLRVR</sequence>
<dbReference type="GO" id="GO:0004674">
    <property type="term" value="F:protein serine/threonine kinase activity"/>
    <property type="evidence" value="ECO:0007669"/>
    <property type="project" value="UniProtKB-KW"/>
</dbReference>
<name>A0A7Z0WPF7_9PSEU</name>
<dbReference type="InterPro" id="IPR036890">
    <property type="entry name" value="HATPase_C_sf"/>
</dbReference>
<evidence type="ECO:0000259" key="3">
    <source>
        <dbReference type="Pfam" id="PF13581"/>
    </source>
</evidence>
<dbReference type="PANTHER" id="PTHR35526:SF3">
    <property type="entry name" value="ANTI-SIGMA-F FACTOR RSBW"/>
    <property type="match status" value="1"/>
</dbReference>
<dbReference type="Pfam" id="PF13581">
    <property type="entry name" value="HATPase_c_2"/>
    <property type="match status" value="1"/>
</dbReference>
<dbReference type="EMBL" id="MSIF01000003">
    <property type="protein sequence ID" value="OLF12316.1"/>
    <property type="molecule type" value="Genomic_DNA"/>
</dbReference>
<reference evidence="5 6" key="1">
    <citation type="submission" date="2016-12" db="EMBL/GenBank/DDBJ databases">
        <title>The draft genome sequence of Actinophytocola xinjiangensis.</title>
        <authorList>
            <person name="Wang W."/>
            <person name="Yuan L."/>
        </authorList>
    </citation>
    <scope>NUCLEOTIDE SEQUENCE [LARGE SCALE GENOMIC DNA]</scope>
    <source>
        <strain evidence="5 6">CGMCC 4.4663</strain>
    </source>
</reference>
<evidence type="ECO:0000256" key="2">
    <source>
        <dbReference type="SAM" id="MobiDB-lite"/>
    </source>
</evidence>
<dbReference type="RefSeq" id="WP_075132507.1">
    <property type="nucleotide sequence ID" value="NZ_MSIF01000003.1"/>
</dbReference>
<dbReference type="InterPro" id="IPR050267">
    <property type="entry name" value="Anti-sigma-factor_SerPK"/>
</dbReference>
<dbReference type="InterPro" id="IPR003594">
    <property type="entry name" value="HATPase_dom"/>
</dbReference>
<evidence type="ECO:0000313" key="5">
    <source>
        <dbReference type="EMBL" id="OLF12316.1"/>
    </source>
</evidence>
<dbReference type="Proteomes" id="UP000185696">
    <property type="component" value="Unassembled WGS sequence"/>
</dbReference>
<gene>
    <name evidence="5" type="ORF">BLA60_10105</name>
</gene>
<dbReference type="Pfam" id="PF14417">
    <property type="entry name" value="MEDS"/>
    <property type="match status" value="1"/>
</dbReference>
<dbReference type="AlphaFoldDB" id="A0A7Z0WPF7"/>